<feature type="chain" id="PRO_5045596934" description="Secreted protein" evidence="1">
    <location>
        <begin position="19"/>
        <end position="74"/>
    </location>
</feature>
<keyword evidence="3" id="KW-1185">Reference proteome</keyword>
<evidence type="ECO:0000256" key="1">
    <source>
        <dbReference type="SAM" id="SignalP"/>
    </source>
</evidence>
<reference evidence="2 3" key="1">
    <citation type="journal article" date="2021" name="Nat. Commun.">
        <title>Genetic determinants of endophytism in the Arabidopsis root mycobiome.</title>
        <authorList>
            <person name="Mesny F."/>
            <person name="Miyauchi S."/>
            <person name="Thiergart T."/>
            <person name="Pickel B."/>
            <person name="Atanasova L."/>
            <person name="Karlsson M."/>
            <person name="Huettel B."/>
            <person name="Barry K.W."/>
            <person name="Haridas S."/>
            <person name="Chen C."/>
            <person name="Bauer D."/>
            <person name="Andreopoulos W."/>
            <person name="Pangilinan J."/>
            <person name="LaButti K."/>
            <person name="Riley R."/>
            <person name="Lipzen A."/>
            <person name="Clum A."/>
            <person name="Drula E."/>
            <person name="Henrissat B."/>
            <person name="Kohler A."/>
            <person name="Grigoriev I.V."/>
            <person name="Martin F.M."/>
            <person name="Hacquard S."/>
        </authorList>
    </citation>
    <scope>NUCLEOTIDE SEQUENCE [LARGE SCALE GENOMIC DNA]</scope>
    <source>
        <strain evidence="2 3">MPI-SDFR-AT-0080</strain>
    </source>
</reference>
<evidence type="ECO:0008006" key="4">
    <source>
        <dbReference type="Google" id="ProtNLM"/>
    </source>
</evidence>
<feature type="signal peptide" evidence="1">
    <location>
        <begin position="1"/>
        <end position="18"/>
    </location>
</feature>
<accession>A0ABQ8FQH4</accession>
<dbReference type="Proteomes" id="UP000774617">
    <property type="component" value="Unassembled WGS sequence"/>
</dbReference>
<comment type="caution">
    <text evidence="2">The sequence shown here is derived from an EMBL/GenBank/DDBJ whole genome shotgun (WGS) entry which is preliminary data.</text>
</comment>
<evidence type="ECO:0000313" key="2">
    <source>
        <dbReference type="EMBL" id="KAH7010717.1"/>
    </source>
</evidence>
<sequence>MYFLFYLFSSFLSSMCACVLMLHRSVFTAIYPPETSVRLVVSEIVGLLGIPLLRRDWGYVACSVMLGLTAPTYL</sequence>
<dbReference type="EMBL" id="JAGTJR010000105">
    <property type="protein sequence ID" value="KAH7010717.1"/>
    <property type="molecule type" value="Genomic_DNA"/>
</dbReference>
<name>A0ABQ8FQH4_9PEZI</name>
<gene>
    <name evidence="2" type="ORF">B0J12DRAFT_691395</name>
</gene>
<organism evidence="2 3">
    <name type="scientific">Macrophomina phaseolina</name>
    <dbReference type="NCBI Taxonomy" id="35725"/>
    <lineage>
        <taxon>Eukaryota</taxon>
        <taxon>Fungi</taxon>
        <taxon>Dikarya</taxon>
        <taxon>Ascomycota</taxon>
        <taxon>Pezizomycotina</taxon>
        <taxon>Dothideomycetes</taxon>
        <taxon>Dothideomycetes incertae sedis</taxon>
        <taxon>Botryosphaeriales</taxon>
        <taxon>Botryosphaeriaceae</taxon>
        <taxon>Macrophomina</taxon>
    </lineage>
</organism>
<keyword evidence="1" id="KW-0732">Signal</keyword>
<evidence type="ECO:0000313" key="3">
    <source>
        <dbReference type="Proteomes" id="UP000774617"/>
    </source>
</evidence>
<protein>
    <recommendedName>
        <fullName evidence="4">Secreted protein</fullName>
    </recommendedName>
</protein>
<proteinExistence type="predicted"/>